<reference evidence="1" key="1">
    <citation type="submission" date="2014-09" db="EMBL/GenBank/DDBJ databases">
        <authorList>
            <person name="Magalhaes I.L.F."/>
            <person name="Oliveira U."/>
            <person name="Santos F.R."/>
            <person name="Vidigal T.H.D.A."/>
            <person name="Brescovit A.D."/>
            <person name="Santos A.J."/>
        </authorList>
    </citation>
    <scope>NUCLEOTIDE SEQUENCE</scope>
    <source>
        <tissue evidence="1">Shoot tissue taken approximately 20 cm above the soil surface</tissue>
    </source>
</reference>
<proteinExistence type="predicted"/>
<protein>
    <submittedName>
        <fullName evidence="1">Uncharacterized protein</fullName>
    </submittedName>
</protein>
<dbReference type="AlphaFoldDB" id="A0A0A8ZE43"/>
<accession>A0A0A8ZE43</accession>
<organism evidence="1">
    <name type="scientific">Arundo donax</name>
    <name type="common">Giant reed</name>
    <name type="synonym">Donax arundinaceus</name>
    <dbReference type="NCBI Taxonomy" id="35708"/>
    <lineage>
        <taxon>Eukaryota</taxon>
        <taxon>Viridiplantae</taxon>
        <taxon>Streptophyta</taxon>
        <taxon>Embryophyta</taxon>
        <taxon>Tracheophyta</taxon>
        <taxon>Spermatophyta</taxon>
        <taxon>Magnoliopsida</taxon>
        <taxon>Liliopsida</taxon>
        <taxon>Poales</taxon>
        <taxon>Poaceae</taxon>
        <taxon>PACMAD clade</taxon>
        <taxon>Arundinoideae</taxon>
        <taxon>Arundineae</taxon>
        <taxon>Arundo</taxon>
    </lineage>
</organism>
<reference evidence="1" key="2">
    <citation type="journal article" date="2015" name="Data Brief">
        <title>Shoot transcriptome of the giant reed, Arundo donax.</title>
        <authorList>
            <person name="Barrero R.A."/>
            <person name="Guerrero F.D."/>
            <person name="Moolhuijzen P."/>
            <person name="Goolsby J.A."/>
            <person name="Tidwell J."/>
            <person name="Bellgard S.E."/>
            <person name="Bellgard M.I."/>
        </authorList>
    </citation>
    <scope>NUCLEOTIDE SEQUENCE</scope>
    <source>
        <tissue evidence="1">Shoot tissue taken approximately 20 cm above the soil surface</tissue>
    </source>
</reference>
<name>A0A0A8ZE43_ARUDO</name>
<sequence>MRDVARENRRTWPVHAANQARALATTPIDMQRLNRKANMLCNNTERRTYANMQQCAGLC</sequence>
<evidence type="ECO:0000313" key="1">
    <source>
        <dbReference type="EMBL" id="JAD37076.1"/>
    </source>
</evidence>
<dbReference type="EMBL" id="GBRH01260819">
    <property type="protein sequence ID" value="JAD37076.1"/>
    <property type="molecule type" value="Transcribed_RNA"/>
</dbReference>